<dbReference type="EMBL" id="FOIQ01000003">
    <property type="protein sequence ID" value="SEW10678.1"/>
    <property type="molecule type" value="Genomic_DNA"/>
</dbReference>
<accession>A0A1I0P9D4</accession>
<protein>
    <submittedName>
        <fullName evidence="1">Uncharacterized protein</fullName>
    </submittedName>
</protein>
<name>A0A1I0P9D4_9BACT</name>
<dbReference type="Proteomes" id="UP000199373">
    <property type="component" value="Unassembled WGS sequence"/>
</dbReference>
<evidence type="ECO:0000313" key="1">
    <source>
        <dbReference type="EMBL" id="SEW10678.1"/>
    </source>
</evidence>
<gene>
    <name evidence="1" type="ORF">SAMN04487850_1688</name>
</gene>
<reference evidence="1 2" key="1">
    <citation type="submission" date="2016-10" db="EMBL/GenBank/DDBJ databases">
        <authorList>
            <person name="de Groot N.N."/>
        </authorList>
    </citation>
    <scope>NUCLEOTIDE SEQUENCE [LARGE SCALE GENOMIC DNA]</scope>
    <source>
        <strain evidence="1 2">TC2-24</strain>
    </source>
</reference>
<evidence type="ECO:0000313" key="2">
    <source>
        <dbReference type="Proteomes" id="UP000199373"/>
    </source>
</evidence>
<sequence length="37" mass="4301">MEKKTYKKPSMKVLLLELQSAMLVSSDEYYYQGAPDD</sequence>
<keyword evidence="2" id="KW-1185">Reference proteome</keyword>
<organism evidence="1 2">
    <name type="scientific">Prevotella aff. ruminicola Tc2-24</name>
    <dbReference type="NCBI Taxonomy" id="81582"/>
    <lineage>
        <taxon>Bacteria</taxon>
        <taxon>Pseudomonadati</taxon>
        <taxon>Bacteroidota</taxon>
        <taxon>Bacteroidia</taxon>
        <taxon>Bacteroidales</taxon>
        <taxon>Prevotellaceae</taxon>
        <taxon>Prevotella</taxon>
    </lineage>
</organism>
<proteinExistence type="predicted"/>
<dbReference type="AlphaFoldDB" id="A0A1I0P9D4"/>